<dbReference type="Pfam" id="PF22148">
    <property type="entry name" value="Fervidolysin_NPro-like"/>
    <property type="match status" value="1"/>
</dbReference>
<dbReference type="PROSITE" id="PS00137">
    <property type="entry name" value="SUBTILASE_HIS"/>
    <property type="match status" value="1"/>
</dbReference>
<feature type="domain" description="Peptidase S8/S53" evidence="10">
    <location>
        <begin position="148"/>
        <end position="392"/>
    </location>
</feature>
<feature type="domain" description="FlgD/Vpr Ig-like" evidence="13">
    <location>
        <begin position="764"/>
        <end position="827"/>
    </location>
</feature>
<keyword evidence="7 8" id="KW-0720">Serine protease</keyword>
<dbReference type="InterPro" id="IPR050131">
    <property type="entry name" value="Peptidase_S8_subtilisin-like"/>
</dbReference>
<keyword evidence="5" id="KW-0732">Signal</keyword>
<gene>
    <name evidence="15" type="ORF">KKC1_15800</name>
</gene>
<feature type="domain" description="FlgD/Vpr Ig-like" evidence="13">
    <location>
        <begin position="661"/>
        <end position="723"/>
    </location>
</feature>
<dbReference type="SUPFAM" id="SSF89260">
    <property type="entry name" value="Collagen-binding domain"/>
    <property type="match status" value="2"/>
</dbReference>
<keyword evidence="6 8" id="KW-0378">Hydrolase</keyword>
<evidence type="ECO:0000259" key="13">
    <source>
        <dbReference type="Pfam" id="PF13860"/>
    </source>
</evidence>
<evidence type="ECO:0000256" key="7">
    <source>
        <dbReference type="ARBA" id="ARBA00022825"/>
    </source>
</evidence>
<dbReference type="PANTHER" id="PTHR43806:SF11">
    <property type="entry name" value="CEREVISIN-RELATED"/>
    <property type="match status" value="1"/>
</dbReference>
<evidence type="ECO:0000256" key="6">
    <source>
        <dbReference type="ARBA" id="ARBA00022801"/>
    </source>
</evidence>
<dbReference type="InterPro" id="IPR000209">
    <property type="entry name" value="Peptidase_S8/S53_dom"/>
</dbReference>
<evidence type="ECO:0000256" key="3">
    <source>
        <dbReference type="ARBA" id="ARBA00022525"/>
    </source>
</evidence>
<dbReference type="InterPro" id="IPR036852">
    <property type="entry name" value="Peptidase_S8/S53_dom_sf"/>
</dbReference>
<dbReference type="Gene3D" id="2.60.120.380">
    <property type="match status" value="2"/>
</dbReference>
<keyword evidence="16" id="KW-1185">Reference proteome</keyword>
<dbReference type="GO" id="GO:0006508">
    <property type="term" value="P:proteolysis"/>
    <property type="evidence" value="ECO:0007669"/>
    <property type="project" value="UniProtKB-KW"/>
</dbReference>
<evidence type="ECO:0000259" key="11">
    <source>
        <dbReference type="Pfam" id="PF04151"/>
    </source>
</evidence>
<dbReference type="AlphaFoldDB" id="A0A1Z5HSC5"/>
<dbReference type="InterPro" id="IPR023827">
    <property type="entry name" value="Peptidase_S8_Asp-AS"/>
</dbReference>
<evidence type="ECO:0000256" key="5">
    <source>
        <dbReference type="ARBA" id="ARBA00022729"/>
    </source>
</evidence>
<dbReference type="Gene3D" id="2.60.220.30">
    <property type="match status" value="1"/>
</dbReference>
<dbReference type="Pfam" id="PF17957">
    <property type="entry name" value="Big_7"/>
    <property type="match status" value="1"/>
</dbReference>
<protein>
    <submittedName>
        <fullName evidence="15">Thermostable alkaline protease</fullName>
    </submittedName>
</protein>
<feature type="domain" description="Fervidolysin-like N-terminal prodomain" evidence="14">
    <location>
        <begin position="33"/>
        <end position="111"/>
    </location>
</feature>
<evidence type="ECO:0000259" key="14">
    <source>
        <dbReference type="Pfam" id="PF22148"/>
    </source>
</evidence>
<dbReference type="Pfam" id="PF13860">
    <property type="entry name" value="FlgD_ig"/>
    <property type="match status" value="2"/>
</dbReference>
<dbReference type="InterPro" id="IPR032812">
    <property type="entry name" value="SbsA_Ig"/>
</dbReference>
<feature type="active site" description="Charge relay system" evidence="8">
    <location>
        <position position="187"/>
    </location>
</feature>
<dbReference type="Pfam" id="PF04151">
    <property type="entry name" value="PPC"/>
    <property type="match status" value="1"/>
</dbReference>
<evidence type="ECO:0000256" key="4">
    <source>
        <dbReference type="ARBA" id="ARBA00022670"/>
    </source>
</evidence>
<dbReference type="PROSITE" id="PS51892">
    <property type="entry name" value="SUBTILASE"/>
    <property type="match status" value="1"/>
</dbReference>
<evidence type="ECO:0000259" key="10">
    <source>
        <dbReference type="Pfam" id="PF00082"/>
    </source>
</evidence>
<dbReference type="SUPFAM" id="SSF52743">
    <property type="entry name" value="Subtilisin-like"/>
    <property type="match status" value="1"/>
</dbReference>
<comment type="similarity">
    <text evidence="2 8 9">Belongs to the peptidase S8 family.</text>
</comment>
<dbReference type="RefSeq" id="WP_088553785.1">
    <property type="nucleotide sequence ID" value="NZ_BDGJ01000079.1"/>
</dbReference>
<feature type="active site" description="Charge relay system" evidence="8">
    <location>
        <position position="344"/>
    </location>
</feature>
<dbReference type="Pfam" id="PF13205">
    <property type="entry name" value="Big_5"/>
    <property type="match status" value="1"/>
</dbReference>
<proteinExistence type="inferred from homology"/>
<dbReference type="InterPro" id="IPR022398">
    <property type="entry name" value="Peptidase_S8_His-AS"/>
</dbReference>
<dbReference type="PANTHER" id="PTHR43806">
    <property type="entry name" value="PEPTIDASE S8"/>
    <property type="match status" value="1"/>
</dbReference>
<feature type="domain" description="Peptidase C-terminal archaeal/bacterial" evidence="11">
    <location>
        <begin position="551"/>
        <end position="618"/>
    </location>
</feature>
<dbReference type="Gene3D" id="2.60.40.1220">
    <property type="match status" value="1"/>
</dbReference>
<evidence type="ECO:0000256" key="1">
    <source>
        <dbReference type="ARBA" id="ARBA00004613"/>
    </source>
</evidence>
<evidence type="ECO:0000256" key="8">
    <source>
        <dbReference type="PROSITE-ProRule" id="PRU01240"/>
    </source>
</evidence>
<dbReference type="InterPro" id="IPR054399">
    <property type="entry name" value="Fervidolysin-like_N_prodom"/>
</dbReference>
<dbReference type="Gene3D" id="2.60.40.10">
    <property type="entry name" value="Immunoglobulins"/>
    <property type="match status" value="1"/>
</dbReference>
<dbReference type="PRINTS" id="PR00723">
    <property type="entry name" value="SUBTILISIN"/>
</dbReference>
<keyword evidence="4 8" id="KW-0645">Protease</keyword>
<dbReference type="PROSITE" id="PS00138">
    <property type="entry name" value="SUBTILASE_SER"/>
    <property type="match status" value="1"/>
</dbReference>
<reference evidence="16" key="1">
    <citation type="journal article" date="2017" name="Appl. Environ. Microbiol.">
        <title>Genomic analysis of Calderihabitans maritimus KKC1, a thermophilic hydrogenogenic carboxydotrophic bacterium isolated from marine sediment.</title>
        <authorList>
            <person name="Omae K."/>
            <person name="Yoneda Y."/>
            <person name="Fukuyama Y."/>
            <person name="Yoshida T."/>
            <person name="Sako Y."/>
        </authorList>
    </citation>
    <scope>NUCLEOTIDE SEQUENCE [LARGE SCALE GENOMIC DNA]</scope>
    <source>
        <strain evidence="16">KKC1</strain>
    </source>
</reference>
<dbReference type="GO" id="GO:0004252">
    <property type="term" value="F:serine-type endopeptidase activity"/>
    <property type="evidence" value="ECO:0007669"/>
    <property type="project" value="UniProtKB-UniRule"/>
</dbReference>
<keyword evidence="3" id="KW-0964">Secreted</keyword>
<dbReference type="EMBL" id="BDGJ01000079">
    <property type="protein sequence ID" value="GAW92426.1"/>
    <property type="molecule type" value="Genomic_DNA"/>
</dbReference>
<comment type="subcellular location">
    <subcellularLocation>
        <location evidence="1">Secreted</location>
    </subcellularLocation>
</comment>
<feature type="domain" description="SbsA Ig-like" evidence="12">
    <location>
        <begin position="844"/>
        <end position="948"/>
    </location>
</feature>
<dbReference type="Gene3D" id="3.40.50.200">
    <property type="entry name" value="Peptidase S8/S53 domain"/>
    <property type="match status" value="1"/>
</dbReference>
<dbReference type="Proteomes" id="UP000197032">
    <property type="component" value="Unassembled WGS sequence"/>
</dbReference>
<dbReference type="InterPro" id="IPR007280">
    <property type="entry name" value="Peptidase_C_arc/bac"/>
</dbReference>
<comment type="caution">
    <text evidence="15">The sequence shown here is derived from an EMBL/GenBank/DDBJ whole genome shotgun (WGS) entry which is preliminary data.</text>
</comment>
<dbReference type="Pfam" id="PF00082">
    <property type="entry name" value="Peptidase_S8"/>
    <property type="match status" value="1"/>
</dbReference>
<evidence type="ECO:0000313" key="15">
    <source>
        <dbReference type="EMBL" id="GAW92426.1"/>
    </source>
</evidence>
<organism evidence="15 16">
    <name type="scientific">Calderihabitans maritimus</name>
    <dbReference type="NCBI Taxonomy" id="1246530"/>
    <lineage>
        <taxon>Bacteria</taxon>
        <taxon>Bacillati</taxon>
        <taxon>Bacillota</taxon>
        <taxon>Clostridia</taxon>
        <taxon>Neomoorellales</taxon>
        <taxon>Calderihabitantaceae</taxon>
        <taxon>Calderihabitans</taxon>
    </lineage>
</organism>
<evidence type="ECO:0000256" key="2">
    <source>
        <dbReference type="ARBA" id="ARBA00011073"/>
    </source>
</evidence>
<evidence type="ECO:0000256" key="9">
    <source>
        <dbReference type="RuleBase" id="RU003355"/>
    </source>
</evidence>
<dbReference type="InterPro" id="IPR034084">
    <property type="entry name" value="Thermitase-like_dom"/>
</dbReference>
<dbReference type="Gene3D" id="2.60.40.4070">
    <property type="match status" value="2"/>
</dbReference>
<evidence type="ECO:0000313" key="16">
    <source>
        <dbReference type="Proteomes" id="UP000197032"/>
    </source>
</evidence>
<dbReference type="OrthoDB" id="9798386at2"/>
<dbReference type="CDD" id="cd07484">
    <property type="entry name" value="Peptidases_S8_Thermitase_like"/>
    <property type="match status" value="1"/>
</dbReference>
<feature type="non-terminal residue" evidence="15">
    <location>
        <position position="1242"/>
    </location>
</feature>
<dbReference type="InterPro" id="IPR013783">
    <property type="entry name" value="Ig-like_fold"/>
</dbReference>
<dbReference type="InterPro" id="IPR025965">
    <property type="entry name" value="FlgD/Vpr_Ig-like"/>
</dbReference>
<accession>A0A1Z5HSC5</accession>
<dbReference type="GO" id="GO:0005576">
    <property type="term" value="C:extracellular region"/>
    <property type="evidence" value="ECO:0007669"/>
    <property type="project" value="UniProtKB-SubCell"/>
</dbReference>
<sequence>MVKSRLLVTGILVVLFFFIVVPQGTAAQGKDRGKKDGKKAAEFIPGEILVKFKPGVSSLVRQKVHDKFKAKVVKRSTKLGIERVKLPAGAKIAEILEQYRRNSNVEFAEPNYIFHADWTPDDPGYPDQWGLPKINTPQAWDITRGSTTVKVAVVDTGVDLNHPDLQANLVGGYNAINGGSAQDDNGHGTHVAGIIAAVTNNGIGVAGVAPQVKIIPVKVLDANGSGYLSDVAEGIRWAADNGADVINLSLGASVDTYTMREAINYAYNKGVVIVAAAGNDYRGTVNYPAANDHVIGVSATDSEDFLAYFSNIGPQVDVAAPGLNILSTYWYQSSSTYAFLDGTSMATPFVAGLAALIRSQNDSLTPDQVEGKIKAAAVDLGAPGKDDVYGYGRIDAYRALGNPPPGDVWEDNDTAGQAPLLNDGITLNPTFYPAGDQDWFKINTSTGKLVIDVLPSSEADAIVEVYDSGLSLVGQADTTGSGGREHLSLSGLSSGNYYLKIYEAGGNSFSNPYTLAVSTVGDGQENNNVALMASAVTSGQTIYPTLNPAGDEDWFSIYAHEPGDLTVSVQPPSNMDAAIRIYDSNLNRLTTIDSYYEGGSESGTVSLLQGGTYYIQVYDYFNAQSNGSYAFTATYTDTTKPVISNVSDGPDPFLAAHNASNISFTLSEEAFVTVKIYAGSTLVKTLLNNSLRGAGSHSVSWDGTNNLGYRLPDGLYTYKINATDLAGNVADEVSGTIYLDKSIPEISNLRVTPSIFSPVIGDATINYELSEESLVSLIVEDLSGNPVRVLLDNVRQAAGSQNAYWDGNNDSGGRVSDGEYILRVEAVDLRGNPSDAVNASVVVDGTPPGVESIYPADGATSISLNSSIKVIFSEEIDISSLNVSTFTLFAAGTPVSGLVSYDAALKQAVFTPFTSLEENTWYSVVLDGVIKDLAGNSLGQPYTWSFRTADLTSPQTAVVSPVEGSALKDQVTLKASVRDGGGIKEVYFEYSADGSNWMTLPGTAVLREGTVLEGLWEYTWEVTGLPENVYIRVKAIDLGGNTGYSQPVFYQVLQSNEVMVDTGGGEYNFEQGQVKLIIPPDAFASQTRIRVSKVDQNGTVAPPSGYRLVGAVYDFTAETEFNSPVTVVFKYNPEELGDAVEEALKVYYLKPTTNKWEPVGGKVNTVTHTVTVELEHFSQYALLAPEKRYYLATPTRDVYGNSYFNPDNFTNYPYEIYLPNETDPASYRIHTSYTRDTDACAS</sequence>
<name>A0A1Z5HSC5_9FIRM</name>
<dbReference type="InterPro" id="IPR023828">
    <property type="entry name" value="Peptidase_S8_Ser-AS"/>
</dbReference>
<dbReference type="InterPro" id="IPR014755">
    <property type="entry name" value="Cu-Rt/internalin_Ig-like"/>
</dbReference>
<dbReference type="PROSITE" id="PS00136">
    <property type="entry name" value="SUBTILASE_ASP"/>
    <property type="match status" value="1"/>
</dbReference>
<evidence type="ECO:0000259" key="12">
    <source>
        <dbReference type="Pfam" id="PF13205"/>
    </source>
</evidence>
<dbReference type="InterPro" id="IPR015500">
    <property type="entry name" value="Peptidase_S8_subtilisin-rel"/>
</dbReference>
<feature type="active site" description="Charge relay system" evidence="8">
    <location>
        <position position="155"/>
    </location>
</feature>